<dbReference type="PANTHER" id="PTHR43087">
    <property type="entry name" value="LYSINE/ARGININE/ORNITHINE TRANSPORT SYSTEM KINASE"/>
    <property type="match status" value="1"/>
</dbReference>
<dbReference type="InterPro" id="IPR027417">
    <property type="entry name" value="P-loop_NTPase"/>
</dbReference>
<dbReference type="NCBIfam" id="TIGR00750">
    <property type="entry name" value="lao"/>
    <property type="match status" value="1"/>
</dbReference>
<keyword evidence="4" id="KW-0342">GTP-binding</keyword>
<accession>A0A2N1PJ66</accession>
<evidence type="ECO:0000256" key="4">
    <source>
        <dbReference type="ARBA" id="ARBA00023134"/>
    </source>
</evidence>
<evidence type="ECO:0000313" key="7">
    <source>
        <dbReference type="Proteomes" id="UP000233256"/>
    </source>
</evidence>
<dbReference type="InterPro" id="IPR052040">
    <property type="entry name" value="GTPase/Isobutyryl-CoA_mutase"/>
</dbReference>
<reference evidence="6 7" key="1">
    <citation type="journal article" date="2017" name="ISME J.">
        <title>Potential for microbial H2 and metal transformations associated with novel bacteria and archaea in deep terrestrial subsurface sediments.</title>
        <authorList>
            <person name="Hernsdorf A.W."/>
            <person name="Amano Y."/>
            <person name="Miyakawa K."/>
            <person name="Ise K."/>
            <person name="Suzuki Y."/>
            <person name="Anantharaman K."/>
            <person name="Probst A."/>
            <person name="Burstein D."/>
            <person name="Thomas B.C."/>
            <person name="Banfield J.F."/>
        </authorList>
    </citation>
    <scope>NUCLEOTIDE SEQUENCE [LARGE SCALE GENOMIC DNA]</scope>
    <source>
        <strain evidence="6">HGW-Wallbacteria-1</strain>
    </source>
</reference>
<gene>
    <name evidence="6" type="ORF">CVV64_19030</name>
</gene>
<dbReference type="GO" id="GO:0005525">
    <property type="term" value="F:GTP binding"/>
    <property type="evidence" value="ECO:0007669"/>
    <property type="project" value="UniProtKB-KW"/>
</dbReference>
<dbReference type="AlphaFoldDB" id="A0A2N1PJ66"/>
<dbReference type="CDD" id="cd03114">
    <property type="entry name" value="MMAA-like"/>
    <property type="match status" value="1"/>
</dbReference>
<evidence type="ECO:0000256" key="2">
    <source>
        <dbReference type="ARBA" id="ARBA00022741"/>
    </source>
</evidence>
<name>A0A2N1PJ66_9BACT</name>
<dbReference type="SUPFAM" id="SSF52540">
    <property type="entry name" value="P-loop containing nucleoside triphosphate hydrolases"/>
    <property type="match status" value="1"/>
</dbReference>
<dbReference type="EMBL" id="PGXC01000049">
    <property type="protein sequence ID" value="PKK88381.1"/>
    <property type="molecule type" value="Genomic_DNA"/>
</dbReference>
<dbReference type="PANTHER" id="PTHR43087:SF1">
    <property type="entry name" value="LAO_AO TRANSPORT SYSTEM ATPASE"/>
    <property type="match status" value="1"/>
</dbReference>
<keyword evidence="3" id="KW-0378">Hydrolase</keyword>
<dbReference type="InterPro" id="IPR005129">
    <property type="entry name" value="GTPase_ArgK"/>
</dbReference>
<dbReference type="Gene3D" id="3.40.50.300">
    <property type="entry name" value="P-loop containing nucleotide triphosphate hydrolases"/>
    <property type="match status" value="1"/>
</dbReference>
<evidence type="ECO:0000256" key="3">
    <source>
        <dbReference type="ARBA" id="ARBA00022801"/>
    </source>
</evidence>
<evidence type="ECO:0000313" key="6">
    <source>
        <dbReference type="EMBL" id="PKK88381.1"/>
    </source>
</evidence>
<evidence type="ECO:0000256" key="5">
    <source>
        <dbReference type="ARBA" id="ARBA00023186"/>
    </source>
</evidence>
<comment type="caution">
    <text evidence="6">The sequence shown here is derived from an EMBL/GenBank/DDBJ whole genome shotgun (WGS) entry which is preliminary data.</text>
</comment>
<protein>
    <submittedName>
        <fullName evidence="6">Methylmalonyl Co-A mutase-associated GTPase MeaB</fullName>
    </submittedName>
</protein>
<comment type="similarity">
    <text evidence="1">Belongs to the SIMIBI class G3E GTPase family. ArgK/MeaB subfamily.</text>
</comment>
<dbReference type="Gene3D" id="1.20.5.170">
    <property type="match status" value="1"/>
</dbReference>
<organism evidence="6 7">
    <name type="scientific">Candidatus Wallbacteria bacterium HGW-Wallbacteria-1</name>
    <dbReference type="NCBI Taxonomy" id="2013854"/>
    <lineage>
        <taxon>Bacteria</taxon>
        <taxon>Candidatus Walliibacteriota</taxon>
    </lineage>
</organism>
<dbReference type="GO" id="GO:0003924">
    <property type="term" value="F:GTPase activity"/>
    <property type="evidence" value="ECO:0007669"/>
    <property type="project" value="InterPro"/>
</dbReference>
<dbReference type="Proteomes" id="UP000233256">
    <property type="component" value="Unassembled WGS sequence"/>
</dbReference>
<dbReference type="Pfam" id="PF03308">
    <property type="entry name" value="MeaB"/>
    <property type="match status" value="1"/>
</dbReference>
<sequence>MAGNGEMVQHLLQGVAKGKIRSLARAITVLESGDPGGLMGKALFAGESLPREALGARVVGITGPPGVGKSSLVDCVIAAFREMGHKVAVIAIDPSSPFSGGAILGDRIRMQRHSTDRGVFIRSMGTRGHLGGLAAAVPAAVELAAMAGFPWIIVETVGIGQSEVEIMGLADTTVVVEAPGLGDDIQAIKAGVMEIGDVFAVNKADRPGADRTVLEIEANLDLAMGMYRPKVLRCVARSNDGIAELVQAITDHMDYLASGPVGSQRRARRYRNWLSAMLYQRLQQGVDLFLEHQPELNELYQASARGEKSPGAACDAIVEAIFGPGV</sequence>
<evidence type="ECO:0000256" key="1">
    <source>
        <dbReference type="ARBA" id="ARBA00009625"/>
    </source>
</evidence>
<keyword evidence="2" id="KW-0547">Nucleotide-binding</keyword>
<proteinExistence type="inferred from homology"/>
<keyword evidence="5" id="KW-0143">Chaperone</keyword>